<keyword evidence="6 9" id="KW-0067">ATP-binding</keyword>
<keyword evidence="7" id="KW-0472">Membrane</keyword>
<dbReference type="InterPro" id="IPR003439">
    <property type="entry name" value="ABC_transporter-like_ATP-bd"/>
</dbReference>
<evidence type="ECO:0000256" key="5">
    <source>
        <dbReference type="ARBA" id="ARBA00022741"/>
    </source>
</evidence>
<gene>
    <name evidence="9" type="ORF">MUB46_18920</name>
</gene>
<evidence type="ECO:0000256" key="3">
    <source>
        <dbReference type="ARBA" id="ARBA00022448"/>
    </source>
</evidence>
<evidence type="ECO:0000256" key="1">
    <source>
        <dbReference type="ARBA" id="ARBA00004202"/>
    </source>
</evidence>
<organism evidence="9 10">
    <name type="scientific">Microbaculum marinisediminis</name>
    <dbReference type="NCBI Taxonomy" id="2931392"/>
    <lineage>
        <taxon>Bacteria</taxon>
        <taxon>Pseudomonadati</taxon>
        <taxon>Pseudomonadota</taxon>
        <taxon>Alphaproteobacteria</taxon>
        <taxon>Hyphomicrobiales</taxon>
        <taxon>Tepidamorphaceae</taxon>
        <taxon>Microbaculum</taxon>
    </lineage>
</organism>
<evidence type="ECO:0000259" key="8">
    <source>
        <dbReference type="PROSITE" id="PS50893"/>
    </source>
</evidence>
<keyword evidence="4" id="KW-1003">Cell membrane</keyword>
<evidence type="ECO:0000256" key="4">
    <source>
        <dbReference type="ARBA" id="ARBA00022475"/>
    </source>
</evidence>
<dbReference type="GO" id="GO:0016887">
    <property type="term" value="F:ATP hydrolysis activity"/>
    <property type="evidence" value="ECO:0007669"/>
    <property type="project" value="InterPro"/>
</dbReference>
<dbReference type="SUPFAM" id="SSF52540">
    <property type="entry name" value="P-loop containing nucleoside triphosphate hydrolases"/>
    <property type="match status" value="1"/>
</dbReference>
<evidence type="ECO:0000256" key="6">
    <source>
        <dbReference type="ARBA" id="ARBA00022840"/>
    </source>
</evidence>
<dbReference type="PROSITE" id="PS50893">
    <property type="entry name" value="ABC_TRANSPORTER_2"/>
    <property type="match status" value="1"/>
</dbReference>
<keyword evidence="10" id="KW-1185">Reference proteome</keyword>
<comment type="similarity">
    <text evidence="2">Belongs to the ABC transporter superfamily.</text>
</comment>
<keyword evidence="5" id="KW-0547">Nucleotide-binding</keyword>
<accession>A0AAW5R286</accession>
<proteinExistence type="inferred from homology"/>
<dbReference type="RefSeq" id="WP_261617525.1">
    <property type="nucleotide sequence ID" value="NZ_JALIDZ010000009.1"/>
</dbReference>
<reference evidence="9 10" key="1">
    <citation type="submission" date="2022-04" db="EMBL/GenBank/DDBJ databases">
        <authorList>
            <person name="Ye Y.-Q."/>
            <person name="Du Z.-J."/>
        </authorList>
    </citation>
    <scope>NUCLEOTIDE SEQUENCE [LARGE SCALE GENOMIC DNA]</scope>
    <source>
        <strain evidence="9 10">A6E488</strain>
    </source>
</reference>
<keyword evidence="3" id="KW-0813">Transport</keyword>
<dbReference type="Pfam" id="PF00005">
    <property type="entry name" value="ABC_tran"/>
    <property type="match status" value="1"/>
</dbReference>
<protein>
    <submittedName>
        <fullName evidence="9">ATP-binding cassette domain-containing protein</fullName>
    </submittedName>
</protein>
<dbReference type="Proteomes" id="UP001320898">
    <property type="component" value="Unassembled WGS sequence"/>
</dbReference>
<evidence type="ECO:0000256" key="7">
    <source>
        <dbReference type="ARBA" id="ARBA00023136"/>
    </source>
</evidence>
<evidence type="ECO:0000313" key="10">
    <source>
        <dbReference type="Proteomes" id="UP001320898"/>
    </source>
</evidence>
<comment type="caution">
    <text evidence="9">The sequence shown here is derived from an EMBL/GenBank/DDBJ whole genome shotgun (WGS) entry which is preliminary data.</text>
</comment>
<feature type="domain" description="ABC transporter" evidence="8">
    <location>
        <begin position="8"/>
        <end position="255"/>
    </location>
</feature>
<evidence type="ECO:0000313" key="9">
    <source>
        <dbReference type="EMBL" id="MCT8973944.1"/>
    </source>
</evidence>
<sequence length="265" mass="28763">MVQTQSALAVSDVWKTFNPNTPTERHALCGIDLTLAEGDFTVVIGSNGAGKSTLLNVVAGEVSPDTGRVIIGDDDITLAPVHRRARYVARVFQDPSQGTAAGLTVEENLSVALKRGQYRTLTYSLTGARRKRFAEALEPLGLGLEDRLQTQVEMLSGGQRQALSLIMACLQHPKALVLDEHCAALDPRTAEAVMAATIHAVENSRITTLMITHNMQHAIDCGNRLIMMHEGKIVFEASGEEKAKLTVEALVERFHLSDDKALLVQ</sequence>
<dbReference type="InterPro" id="IPR027417">
    <property type="entry name" value="P-loop_NTPase"/>
</dbReference>
<dbReference type="InterPro" id="IPR050166">
    <property type="entry name" value="ABC_transporter_ATP-bind"/>
</dbReference>
<dbReference type="AlphaFoldDB" id="A0AAW5R286"/>
<dbReference type="EMBL" id="JALIDZ010000009">
    <property type="protein sequence ID" value="MCT8973944.1"/>
    <property type="molecule type" value="Genomic_DNA"/>
</dbReference>
<dbReference type="GO" id="GO:0005886">
    <property type="term" value="C:plasma membrane"/>
    <property type="evidence" value="ECO:0007669"/>
    <property type="project" value="UniProtKB-SubCell"/>
</dbReference>
<name>A0AAW5R286_9HYPH</name>
<comment type="subcellular location">
    <subcellularLocation>
        <location evidence="1">Cell membrane</location>
        <topology evidence="1">Peripheral membrane protein</topology>
    </subcellularLocation>
</comment>
<dbReference type="Gene3D" id="3.40.50.300">
    <property type="entry name" value="P-loop containing nucleotide triphosphate hydrolases"/>
    <property type="match status" value="1"/>
</dbReference>
<dbReference type="InterPro" id="IPR003593">
    <property type="entry name" value="AAA+_ATPase"/>
</dbReference>
<dbReference type="PANTHER" id="PTHR42788">
    <property type="entry name" value="TAURINE IMPORT ATP-BINDING PROTEIN-RELATED"/>
    <property type="match status" value="1"/>
</dbReference>
<dbReference type="GO" id="GO:0005524">
    <property type="term" value="F:ATP binding"/>
    <property type="evidence" value="ECO:0007669"/>
    <property type="project" value="UniProtKB-KW"/>
</dbReference>
<dbReference type="SMART" id="SM00382">
    <property type="entry name" value="AAA"/>
    <property type="match status" value="1"/>
</dbReference>
<evidence type="ECO:0000256" key="2">
    <source>
        <dbReference type="ARBA" id="ARBA00005417"/>
    </source>
</evidence>
<dbReference type="PANTHER" id="PTHR42788:SF7">
    <property type="entry name" value="NITRATE ABC TRANSPORTER ATP-BINDING PROTEIN"/>
    <property type="match status" value="1"/>
</dbReference>